<comment type="caution">
    <text evidence="2">The sequence shown here is derived from an EMBL/GenBank/DDBJ whole genome shotgun (WGS) entry which is preliminary data.</text>
</comment>
<dbReference type="AlphaFoldDB" id="A0A9D8KD50"/>
<dbReference type="Proteomes" id="UP000809273">
    <property type="component" value="Unassembled WGS sequence"/>
</dbReference>
<keyword evidence="1" id="KW-0472">Membrane</keyword>
<keyword evidence="1" id="KW-1133">Transmembrane helix</keyword>
<accession>A0A9D8KD50</accession>
<protein>
    <submittedName>
        <fullName evidence="2">Uncharacterized protein</fullName>
    </submittedName>
</protein>
<feature type="transmembrane region" description="Helical" evidence="1">
    <location>
        <begin position="103"/>
        <end position="123"/>
    </location>
</feature>
<organism evidence="2 3">
    <name type="scientific">Candidatus Zymogenus saltonus</name>
    <dbReference type="NCBI Taxonomy" id="2844893"/>
    <lineage>
        <taxon>Bacteria</taxon>
        <taxon>Deltaproteobacteria</taxon>
        <taxon>Candidatus Zymogenia</taxon>
        <taxon>Candidatus Zymogeniales</taxon>
        <taxon>Candidatus Zymogenaceae</taxon>
        <taxon>Candidatus Zymogenus</taxon>
    </lineage>
</organism>
<sequence length="133" mass="14926">MTVLDSIYNPFVDAIVGGILALIIGGLILLINGKFNFSNCRELLETFAKLLLFGFICSGLGGLIFGVFKPGFFSFNIQAFETYIPGLDEFIHLRLLVFYAVDIFVRTCLFSFCAGGIFLEMFFNIGFYDLIKR</sequence>
<feature type="transmembrane region" description="Helical" evidence="1">
    <location>
        <begin position="47"/>
        <end position="68"/>
    </location>
</feature>
<dbReference type="EMBL" id="JAFGIX010000008">
    <property type="protein sequence ID" value="MBN1571889.1"/>
    <property type="molecule type" value="Genomic_DNA"/>
</dbReference>
<reference evidence="2" key="2">
    <citation type="submission" date="2021-01" db="EMBL/GenBank/DDBJ databases">
        <authorList>
            <person name="Hahn C.R."/>
            <person name="Youssef N.H."/>
            <person name="Elshahed M."/>
        </authorList>
    </citation>
    <scope>NUCLEOTIDE SEQUENCE</scope>
    <source>
        <strain evidence="2">Zod_Metabat.24</strain>
    </source>
</reference>
<proteinExistence type="predicted"/>
<reference evidence="2" key="1">
    <citation type="journal article" date="2021" name="Environ. Microbiol.">
        <title>Genomic characterization of three novel Desulfobacterota classes expand the metabolic and phylogenetic diversity of the phylum.</title>
        <authorList>
            <person name="Murphy C.L."/>
            <person name="Biggerstaff J."/>
            <person name="Eichhorn A."/>
            <person name="Ewing E."/>
            <person name="Shahan R."/>
            <person name="Soriano D."/>
            <person name="Stewart S."/>
            <person name="VanMol K."/>
            <person name="Walker R."/>
            <person name="Walters P."/>
            <person name="Elshahed M.S."/>
            <person name="Youssef N.H."/>
        </authorList>
    </citation>
    <scope>NUCLEOTIDE SEQUENCE</scope>
    <source>
        <strain evidence="2">Zod_Metabat.24</strain>
    </source>
</reference>
<keyword evidence="1" id="KW-0812">Transmembrane</keyword>
<feature type="transmembrane region" description="Helical" evidence="1">
    <location>
        <begin position="14"/>
        <end position="35"/>
    </location>
</feature>
<evidence type="ECO:0000313" key="3">
    <source>
        <dbReference type="Proteomes" id="UP000809273"/>
    </source>
</evidence>
<evidence type="ECO:0000256" key="1">
    <source>
        <dbReference type="SAM" id="Phobius"/>
    </source>
</evidence>
<name>A0A9D8KD50_9DELT</name>
<gene>
    <name evidence="2" type="ORF">JW984_01695</name>
</gene>
<evidence type="ECO:0000313" key="2">
    <source>
        <dbReference type="EMBL" id="MBN1571889.1"/>
    </source>
</evidence>